<dbReference type="EMBL" id="LYPA01000021">
    <property type="protein sequence ID" value="OBR69128.1"/>
    <property type="molecule type" value="Genomic_DNA"/>
</dbReference>
<comment type="caution">
    <text evidence="4">The sequence shown here is derived from an EMBL/GenBank/DDBJ whole genome shotgun (WGS) entry which is preliminary data.</text>
</comment>
<accession>A0A1A5YU81</accession>
<reference evidence="4 5" key="1">
    <citation type="submission" date="2016-05" db="EMBL/GenBank/DDBJ databases">
        <title>Paenibacillus oryzae. sp. nov., isolated from the rice root.</title>
        <authorList>
            <person name="Zhang J."/>
            <person name="Zhang X."/>
        </authorList>
    </citation>
    <scope>NUCLEOTIDE SEQUENCE [LARGE SCALE GENOMIC DNA]</scope>
    <source>
        <strain evidence="4 5">1DrF-4</strain>
    </source>
</reference>
<name>A0A1A5YU81_9BACL</name>
<dbReference type="InterPro" id="IPR010982">
    <property type="entry name" value="Lambda_DNA-bd_dom_sf"/>
</dbReference>
<dbReference type="AlphaFoldDB" id="A0A1A5YU81"/>
<keyword evidence="5" id="KW-1185">Reference proteome</keyword>
<dbReference type="InterPro" id="IPR024633">
    <property type="entry name" value="DnaA_N_dom"/>
</dbReference>
<gene>
    <name evidence="4" type="ORF">A7K91_19780</name>
</gene>
<dbReference type="RefSeq" id="WP_068678666.1">
    <property type="nucleotide sequence ID" value="NZ_LYPA01000021.1"/>
</dbReference>
<dbReference type="OrthoDB" id="9804312at2"/>
<dbReference type="Pfam" id="PF01381">
    <property type="entry name" value="HTH_3"/>
    <property type="match status" value="1"/>
</dbReference>
<dbReference type="CDD" id="cd00093">
    <property type="entry name" value="HTH_XRE"/>
    <property type="match status" value="1"/>
</dbReference>
<evidence type="ECO:0000256" key="2">
    <source>
        <dbReference type="SAM" id="MobiDB-lite"/>
    </source>
</evidence>
<dbReference type="PANTHER" id="PTHR46558:SF4">
    <property type="entry name" value="DNA-BIDING PHAGE PROTEIN"/>
    <property type="match status" value="1"/>
</dbReference>
<evidence type="ECO:0000313" key="4">
    <source>
        <dbReference type="EMBL" id="OBR69128.1"/>
    </source>
</evidence>
<protein>
    <recommendedName>
        <fullName evidence="3">HTH cro/C1-type domain-containing protein</fullName>
    </recommendedName>
</protein>
<evidence type="ECO:0000259" key="3">
    <source>
        <dbReference type="PROSITE" id="PS50943"/>
    </source>
</evidence>
<dbReference type="InterPro" id="IPR001387">
    <property type="entry name" value="Cro/C1-type_HTH"/>
</dbReference>
<sequence>MLDNQKIGRTIHRLRKGANMTQSELSDQLGISHQAVSKWENGECLPDIEVLLHLSKMFGLSVEELLLGSPETAHFLTEAAIETQTATENQIKAEAGTGVRSETKIESDAVTTTEAETGTEAKSEIRLEASADVGVEQSLWGDILSDLQGKINSKSYNTWFSGVTGKVEGNTLVITCHNPFGREWLRGRYSFMIEKAIEARCGKPGYNIVFQSR</sequence>
<keyword evidence="1" id="KW-0238">DNA-binding</keyword>
<evidence type="ECO:0000256" key="1">
    <source>
        <dbReference type="ARBA" id="ARBA00023125"/>
    </source>
</evidence>
<dbReference type="Gene3D" id="3.30.300.180">
    <property type="match status" value="1"/>
</dbReference>
<feature type="domain" description="HTH cro/C1-type" evidence="3">
    <location>
        <begin position="11"/>
        <end position="65"/>
    </location>
</feature>
<feature type="region of interest" description="Disordered" evidence="2">
    <location>
        <begin position="95"/>
        <end position="120"/>
    </location>
</feature>
<dbReference type="InterPro" id="IPR038454">
    <property type="entry name" value="DnaA_N_sf"/>
</dbReference>
<dbReference type="SMART" id="SM00530">
    <property type="entry name" value="HTH_XRE"/>
    <property type="match status" value="1"/>
</dbReference>
<organism evidence="4 5">
    <name type="scientific">Paenibacillus oryzae</name>
    <dbReference type="NCBI Taxonomy" id="1844972"/>
    <lineage>
        <taxon>Bacteria</taxon>
        <taxon>Bacillati</taxon>
        <taxon>Bacillota</taxon>
        <taxon>Bacilli</taxon>
        <taxon>Bacillales</taxon>
        <taxon>Paenibacillaceae</taxon>
        <taxon>Paenibacillus</taxon>
    </lineage>
</organism>
<dbReference type="Gene3D" id="1.10.260.40">
    <property type="entry name" value="lambda repressor-like DNA-binding domains"/>
    <property type="match status" value="1"/>
</dbReference>
<feature type="compositionally biased region" description="Low complexity" evidence="2">
    <location>
        <begin position="109"/>
        <end position="118"/>
    </location>
</feature>
<dbReference type="STRING" id="1844972.A7K91_19780"/>
<dbReference type="SUPFAM" id="SSF47413">
    <property type="entry name" value="lambda repressor-like DNA-binding domains"/>
    <property type="match status" value="1"/>
</dbReference>
<dbReference type="GO" id="GO:0003677">
    <property type="term" value="F:DNA binding"/>
    <property type="evidence" value="ECO:0007669"/>
    <property type="project" value="UniProtKB-KW"/>
</dbReference>
<dbReference type="Pfam" id="PF11638">
    <property type="entry name" value="DnaA_N"/>
    <property type="match status" value="1"/>
</dbReference>
<dbReference type="Proteomes" id="UP000092024">
    <property type="component" value="Unassembled WGS sequence"/>
</dbReference>
<dbReference type="PROSITE" id="PS50943">
    <property type="entry name" value="HTH_CROC1"/>
    <property type="match status" value="1"/>
</dbReference>
<evidence type="ECO:0000313" key="5">
    <source>
        <dbReference type="Proteomes" id="UP000092024"/>
    </source>
</evidence>
<dbReference type="PANTHER" id="PTHR46558">
    <property type="entry name" value="TRACRIPTIONAL REGULATORY PROTEIN-RELATED-RELATED"/>
    <property type="match status" value="1"/>
</dbReference>
<proteinExistence type="predicted"/>